<dbReference type="Pfam" id="PF11625">
    <property type="entry name" value="DUF3253"/>
    <property type="match status" value="1"/>
</dbReference>
<dbReference type="InterPro" id="IPR036390">
    <property type="entry name" value="WH_DNA-bd_sf"/>
</dbReference>
<dbReference type="RefSeq" id="WP_264514616.1">
    <property type="nucleotide sequence ID" value="NZ_JAPDDR010000008.1"/>
</dbReference>
<dbReference type="InterPro" id="IPR021660">
    <property type="entry name" value="DUF3253"/>
</dbReference>
<reference evidence="1" key="1">
    <citation type="submission" date="2022-10" db="EMBL/GenBank/DDBJ databases">
        <title>Luteolibacter sp. GHJ8, whole genome shotgun sequencing project.</title>
        <authorList>
            <person name="Zhao G."/>
            <person name="Shen L."/>
        </authorList>
    </citation>
    <scope>NUCLEOTIDE SEQUENCE</scope>
    <source>
        <strain evidence="1">GHJ8</strain>
    </source>
</reference>
<gene>
    <name evidence="1" type="ORF">OJ996_15925</name>
</gene>
<evidence type="ECO:0000313" key="2">
    <source>
        <dbReference type="Proteomes" id="UP001165653"/>
    </source>
</evidence>
<comment type="caution">
    <text evidence="1">The sequence shown here is derived from an EMBL/GenBank/DDBJ whole genome shotgun (WGS) entry which is preliminary data.</text>
</comment>
<name>A0ABT3G5I0_9BACT</name>
<sequence>MATDPLAQGILDLLAARTPEASICPSEVACATFPDHWRENMEAVRAAARHLEAAGEVEILQGGVVVDPDTAKGPIRIRRKTR</sequence>
<accession>A0ABT3G5I0</accession>
<dbReference type="Gene3D" id="1.10.10.10">
    <property type="entry name" value="Winged helix-like DNA-binding domain superfamily/Winged helix DNA-binding domain"/>
    <property type="match status" value="1"/>
</dbReference>
<proteinExistence type="predicted"/>
<organism evidence="1 2">
    <name type="scientific">Luteolibacter rhizosphaerae</name>
    <dbReference type="NCBI Taxonomy" id="2989719"/>
    <lineage>
        <taxon>Bacteria</taxon>
        <taxon>Pseudomonadati</taxon>
        <taxon>Verrucomicrobiota</taxon>
        <taxon>Verrucomicrobiia</taxon>
        <taxon>Verrucomicrobiales</taxon>
        <taxon>Verrucomicrobiaceae</taxon>
        <taxon>Luteolibacter</taxon>
    </lineage>
</organism>
<dbReference type="SUPFAM" id="SSF46785">
    <property type="entry name" value="Winged helix' DNA-binding domain"/>
    <property type="match status" value="1"/>
</dbReference>
<dbReference type="Proteomes" id="UP001165653">
    <property type="component" value="Unassembled WGS sequence"/>
</dbReference>
<dbReference type="InterPro" id="IPR036388">
    <property type="entry name" value="WH-like_DNA-bd_sf"/>
</dbReference>
<keyword evidence="2" id="KW-1185">Reference proteome</keyword>
<evidence type="ECO:0000313" key="1">
    <source>
        <dbReference type="EMBL" id="MCW1915075.1"/>
    </source>
</evidence>
<dbReference type="EMBL" id="JAPDDR010000008">
    <property type="protein sequence ID" value="MCW1915075.1"/>
    <property type="molecule type" value="Genomic_DNA"/>
</dbReference>
<protein>
    <submittedName>
        <fullName evidence="1">DUF3253 domain-containing protein</fullName>
    </submittedName>
</protein>